<dbReference type="RefSeq" id="WP_353865359.1">
    <property type="nucleotide sequence ID" value="NZ_CP088295.1"/>
</dbReference>
<keyword evidence="3" id="KW-1185">Reference proteome</keyword>
<organism evidence="2 3">
    <name type="scientific">Svornostia abyssi</name>
    <dbReference type="NCBI Taxonomy" id="2898438"/>
    <lineage>
        <taxon>Bacteria</taxon>
        <taxon>Bacillati</taxon>
        <taxon>Actinomycetota</taxon>
        <taxon>Thermoleophilia</taxon>
        <taxon>Solirubrobacterales</taxon>
        <taxon>Baekduiaceae</taxon>
        <taxon>Svornostia</taxon>
    </lineage>
</organism>
<sequence length="154" mass="17125">MSTTSTRNGAPPVIAQSAETIVREFLEALARDDLDAALSMLDDDVAYTNVPFPTVHGRRTIDRMFRPLIGKAGFKVHFHAIAGDGDDVVLTERTDALIFGRVHWQFWVYGRFELRGGKITVWRDSFDLVDMNVGLVRGLIGAVVPGVARRWPEG</sequence>
<protein>
    <submittedName>
        <fullName evidence="2">Nuclear transport factor 2 family protein</fullName>
    </submittedName>
</protein>
<dbReference type="Pfam" id="PF07858">
    <property type="entry name" value="LEH"/>
    <property type="match status" value="1"/>
</dbReference>
<dbReference type="Proteomes" id="UP001058860">
    <property type="component" value="Chromosome"/>
</dbReference>
<gene>
    <name evidence="2" type="ORF">LRS13_04940</name>
</gene>
<dbReference type="EMBL" id="CP088295">
    <property type="protein sequence ID" value="UUY04879.1"/>
    <property type="molecule type" value="Genomic_DNA"/>
</dbReference>
<dbReference type="SUPFAM" id="SSF54427">
    <property type="entry name" value="NTF2-like"/>
    <property type="match status" value="1"/>
</dbReference>
<reference evidence="3" key="1">
    <citation type="submission" date="2021-11" db="EMBL/GenBank/DDBJ databases">
        <title>Cultivation dependent microbiological survey of springs from the worlds oldest radium mine currently devoted to the extraction of radon-saturated water.</title>
        <authorList>
            <person name="Kapinusova G."/>
            <person name="Smrhova T."/>
            <person name="Strejcek M."/>
            <person name="Suman J."/>
            <person name="Jani K."/>
            <person name="Pajer P."/>
            <person name="Uhlik O."/>
        </authorList>
    </citation>
    <scope>NUCLEOTIDE SEQUENCE [LARGE SCALE GENOMIC DNA]</scope>
    <source>
        <strain evidence="3">J379</strain>
    </source>
</reference>
<name>A0ABY5PJT2_9ACTN</name>
<evidence type="ECO:0000313" key="2">
    <source>
        <dbReference type="EMBL" id="UUY04879.1"/>
    </source>
</evidence>
<dbReference type="InterPro" id="IPR032710">
    <property type="entry name" value="NTF2-like_dom_sf"/>
</dbReference>
<accession>A0ABY5PJT2</accession>
<evidence type="ECO:0000259" key="1">
    <source>
        <dbReference type="Pfam" id="PF07858"/>
    </source>
</evidence>
<evidence type="ECO:0000313" key="3">
    <source>
        <dbReference type="Proteomes" id="UP001058860"/>
    </source>
</evidence>
<proteinExistence type="predicted"/>
<feature type="domain" description="Limonene-1,2-epoxide hydrolase" evidence="1">
    <location>
        <begin position="19"/>
        <end position="136"/>
    </location>
</feature>
<dbReference type="Gene3D" id="3.10.450.50">
    <property type="match status" value="1"/>
</dbReference>
<dbReference type="InterPro" id="IPR013100">
    <property type="entry name" value="LEH"/>
</dbReference>